<accession>Q3SI48</accession>
<evidence type="ECO:0000259" key="2">
    <source>
        <dbReference type="SMART" id="SM00828"/>
    </source>
</evidence>
<dbReference type="RefSeq" id="WP_011312244.1">
    <property type="nucleotide sequence ID" value="NC_007404.1"/>
</dbReference>
<dbReference type="SMART" id="SM00828">
    <property type="entry name" value="PKS_MT"/>
    <property type="match status" value="1"/>
</dbReference>
<dbReference type="eggNOG" id="COG0220">
    <property type="taxonomic scope" value="Bacteria"/>
</dbReference>
<dbReference type="Proteomes" id="UP000008291">
    <property type="component" value="Chromosome"/>
</dbReference>
<reference evidence="3 4" key="1">
    <citation type="journal article" date="2006" name="J. Bacteriol.">
        <title>The genome sequence of the obligately chemolithoautotrophic, facultatively anaerobic bacterium Thiobacillus denitrificans.</title>
        <authorList>
            <person name="Beller H.R."/>
            <person name="Chain P.S."/>
            <person name="Letain T.E."/>
            <person name="Chakicherla A."/>
            <person name="Larimer F.W."/>
            <person name="Richardson P.M."/>
            <person name="Coleman M.A."/>
            <person name="Wood A.P."/>
            <person name="Kelly D.P."/>
        </authorList>
    </citation>
    <scope>NUCLEOTIDE SEQUENCE [LARGE SCALE GENOMIC DNA]</scope>
    <source>
        <strain evidence="3 4">ATCC 25259</strain>
    </source>
</reference>
<dbReference type="PANTHER" id="PTHR43667">
    <property type="entry name" value="CYCLOPROPANE-FATTY-ACYL-PHOSPHOLIPID SYNTHASE"/>
    <property type="match status" value="1"/>
</dbReference>
<dbReference type="Gene3D" id="3.40.50.150">
    <property type="entry name" value="Vaccinia Virus protein VP39"/>
    <property type="match status" value="1"/>
</dbReference>
<evidence type="ECO:0000313" key="4">
    <source>
        <dbReference type="Proteomes" id="UP000008291"/>
    </source>
</evidence>
<organism evidence="3 4">
    <name type="scientific">Thiobacillus denitrificans (strain ATCC 25259 / T1)</name>
    <dbReference type="NCBI Taxonomy" id="292415"/>
    <lineage>
        <taxon>Bacteria</taxon>
        <taxon>Pseudomonadati</taxon>
        <taxon>Pseudomonadota</taxon>
        <taxon>Betaproteobacteria</taxon>
        <taxon>Nitrosomonadales</taxon>
        <taxon>Thiobacillaceae</taxon>
        <taxon>Thiobacillus</taxon>
    </lineage>
</organism>
<dbReference type="Pfam" id="PF13649">
    <property type="entry name" value="Methyltransf_25"/>
    <property type="match status" value="1"/>
</dbReference>
<dbReference type="SUPFAM" id="SSF53335">
    <property type="entry name" value="S-adenosyl-L-methionine-dependent methyltransferases"/>
    <property type="match status" value="1"/>
</dbReference>
<sequence>MDTLQSYDELPYDSLPLPETQPDFLAALARLHGFDAPDPTCARILELGCASGGNLIPLAWRWPASQCVGIELSRVQAEAGAEFIRALGLSNVRIVHGDLAALSADLGEFDYIIAHGVFSWVPPAVQEALLELCRRHLAPRGIAYISFNVAAGWRSLEPLRAALLARTGADQPAPARYEAALRVLDELEAQWTDPALLKEIAYLRTAAPSYLFHEYLAEFNAPLEFGRFDAALAAHALRYVGEAGPRHAVVEFDDGGEADARRRAERWRDAEAALDAALATRFRRALIARADAPADPHPARADALRELAFYADLRCDEEIDLEQATEQAFLNPAGNTFRVAPPVMKAALMVLSARYPAALTYADLQAAAGSVMVDCGVVAEVDDGAFRTALFQLVMAHAVMPTPSAGPVVIDPGSHPRANALARLQARSPGWVVSGRRHVAIDLDAAGRALLALLDGNRALPELSAAMQAWLAAAGVDLPEAAVNELTARQLWLFARQGLLEET</sequence>
<evidence type="ECO:0000256" key="1">
    <source>
        <dbReference type="ARBA" id="ARBA00022679"/>
    </source>
</evidence>
<dbReference type="PANTHER" id="PTHR43667:SF2">
    <property type="entry name" value="FATTY ACID C-METHYL TRANSFERASE"/>
    <property type="match status" value="1"/>
</dbReference>
<keyword evidence="4" id="KW-1185">Reference proteome</keyword>
<dbReference type="KEGG" id="tbd:Tbd_1732"/>
<evidence type="ECO:0000313" key="3">
    <source>
        <dbReference type="EMBL" id="AAZ97685.1"/>
    </source>
</evidence>
<dbReference type="InterPro" id="IPR020803">
    <property type="entry name" value="MeTfrase_dom"/>
</dbReference>
<dbReference type="EMBL" id="CP000116">
    <property type="protein sequence ID" value="AAZ97685.1"/>
    <property type="molecule type" value="Genomic_DNA"/>
</dbReference>
<dbReference type="OrthoDB" id="323463at2"/>
<dbReference type="STRING" id="292415.Tbd_1732"/>
<protein>
    <recommendedName>
        <fullName evidence="2">Polyketide synthase-like methyltransferase domain-containing protein</fullName>
    </recommendedName>
</protein>
<dbReference type="CDD" id="cd02440">
    <property type="entry name" value="AdoMet_MTases"/>
    <property type="match status" value="1"/>
</dbReference>
<gene>
    <name evidence="3" type="ordered locus">Tbd_1732</name>
</gene>
<name>Q3SI48_THIDA</name>
<dbReference type="InterPro" id="IPR041698">
    <property type="entry name" value="Methyltransf_25"/>
</dbReference>
<dbReference type="InterPro" id="IPR048976">
    <property type="entry name" value="WHD_PKMT"/>
</dbReference>
<feature type="domain" description="Polyketide synthase-like methyltransferase" evidence="2">
    <location>
        <begin position="17"/>
        <end position="233"/>
    </location>
</feature>
<dbReference type="InterPro" id="IPR018773">
    <property type="entry name" value="MeTrfase_reg_dom_prd"/>
</dbReference>
<dbReference type="HOGENOM" id="CLU_037603_1_0_4"/>
<dbReference type="Pfam" id="PF21782">
    <property type="entry name" value="WHD_PKMT"/>
    <property type="match status" value="1"/>
</dbReference>
<dbReference type="InterPro" id="IPR050723">
    <property type="entry name" value="CFA/CMAS"/>
</dbReference>
<keyword evidence="1" id="KW-0808">Transferase</keyword>
<dbReference type="GO" id="GO:0016740">
    <property type="term" value="F:transferase activity"/>
    <property type="evidence" value="ECO:0007669"/>
    <property type="project" value="UniProtKB-KW"/>
</dbReference>
<proteinExistence type="predicted"/>
<dbReference type="InterPro" id="IPR029063">
    <property type="entry name" value="SAM-dependent_MTases_sf"/>
</dbReference>
<dbReference type="AlphaFoldDB" id="Q3SI48"/>
<dbReference type="Pfam" id="PF10119">
    <property type="entry name" value="MethyTransf_Reg"/>
    <property type="match status" value="1"/>
</dbReference>